<dbReference type="PROSITE" id="PS51161">
    <property type="entry name" value="ATP_CONE"/>
    <property type="match status" value="1"/>
</dbReference>
<proteinExistence type="predicted"/>
<dbReference type="CDD" id="cd22308">
    <property type="entry name" value="Af1548-like"/>
    <property type="match status" value="1"/>
</dbReference>
<evidence type="ECO:0000259" key="4">
    <source>
        <dbReference type="PROSITE" id="PS51161"/>
    </source>
</evidence>
<evidence type="ECO:0000256" key="3">
    <source>
        <dbReference type="PROSITE-ProRule" id="PRU00492"/>
    </source>
</evidence>
<dbReference type="GO" id="GO:0009307">
    <property type="term" value="P:DNA restriction-modification system"/>
    <property type="evidence" value="ECO:0007669"/>
    <property type="project" value="InterPro"/>
</dbReference>
<evidence type="ECO:0000313" key="6">
    <source>
        <dbReference type="Proteomes" id="UP000034087"/>
    </source>
</evidence>
<dbReference type="InterPro" id="IPR005144">
    <property type="entry name" value="ATP-cone_dom"/>
</dbReference>
<dbReference type="InterPro" id="IPR011335">
    <property type="entry name" value="Restrct_endonuc-II-like"/>
</dbReference>
<dbReference type="Pfam" id="PF04471">
    <property type="entry name" value="Mrr_cat"/>
    <property type="match status" value="1"/>
</dbReference>
<name>A0A0G1KQ37_9BACT</name>
<evidence type="ECO:0000256" key="2">
    <source>
        <dbReference type="ARBA" id="ARBA00022840"/>
    </source>
</evidence>
<dbReference type="Gene3D" id="3.40.1350.10">
    <property type="match status" value="1"/>
</dbReference>
<dbReference type="AlphaFoldDB" id="A0A0G1KQ37"/>
<dbReference type="GO" id="GO:0004519">
    <property type="term" value="F:endonuclease activity"/>
    <property type="evidence" value="ECO:0007669"/>
    <property type="project" value="InterPro"/>
</dbReference>
<dbReference type="InterPro" id="IPR011856">
    <property type="entry name" value="tRNA_endonuc-like_dom_sf"/>
</dbReference>
<evidence type="ECO:0000313" key="5">
    <source>
        <dbReference type="EMBL" id="KKT58442.1"/>
    </source>
</evidence>
<dbReference type="InterPro" id="IPR007560">
    <property type="entry name" value="Restrct_endonuc_IV_Mrr"/>
</dbReference>
<reference evidence="5 6" key="1">
    <citation type="journal article" date="2015" name="Nature">
        <title>rRNA introns, odd ribosomes, and small enigmatic genomes across a large radiation of phyla.</title>
        <authorList>
            <person name="Brown C.T."/>
            <person name="Hug L.A."/>
            <person name="Thomas B.C."/>
            <person name="Sharon I."/>
            <person name="Castelle C.J."/>
            <person name="Singh A."/>
            <person name="Wilkins M.J."/>
            <person name="Williams K.H."/>
            <person name="Banfield J.F."/>
        </authorList>
    </citation>
    <scope>NUCLEOTIDE SEQUENCE [LARGE SCALE GENOMIC DNA]</scope>
</reference>
<comment type="caution">
    <text evidence="5">The sequence shown here is derived from an EMBL/GenBank/DDBJ whole genome shotgun (WGS) entry which is preliminary data.</text>
</comment>
<gene>
    <name evidence="5" type="ORF">UW53_C0034G0009</name>
</gene>
<keyword evidence="2 3" id="KW-0067">ATP-binding</keyword>
<sequence>MAPRWITKASGECEEFSAGKLRTSLKSAGAPRTLIDEIVVHVESELGDDVKTSDIYHHAFTLLRRHRPPAAARYSLRQAIMQLGPSGFPFERFVGEILKAQGYTVEVGGILPGFCVNHEVDILAEKGNKHIFVECKFHNNNGIKSDVKVALYVKARFDDITKAHEMRAEGEGRHPRIHEGWLVTNTKLTSQAIEYSKCAGLTLIGWNYPKKGNLQDLILSTGVHPLTCLSTLEGNTKNHLLGNGVVLCRDIENNKHILREHGMTEDEIKSVLEEAGELCVPIAL</sequence>
<dbReference type="EMBL" id="LCIR01000034">
    <property type="protein sequence ID" value="KKT58442.1"/>
    <property type="molecule type" value="Genomic_DNA"/>
</dbReference>
<dbReference type="GO" id="GO:0003677">
    <property type="term" value="F:DNA binding"/>
    <property type="evidence" value="ECO:0007669"/>
    <property type="project" value="InterPro"/>
</dbReference>
<organism evidence="5 6">
    <name type="scientific">Candidatus Giovannonibacteria bacterium GW2011_GWA1_44_25</name>
    <dbReference type="NCBI Taxonomy" id="1618645"/>
    <lineage>
        <taxon>Bacteria</taxon>
        <taxon>Candidatus Giovannoniibacteriota</taxon>
    </lineage>
</organism>
<accession>A0A0G1KQ37</accession>
<feature type="domain" description="ATP-cone" evidence="4">
    <location>
        <begin position="4"/>
        <end position="85"/>
    </location>
</feature>
<dbReference type="GO" id="GO:0005524">
    <property type="term" value="F:ATP binding"/>
    <property type="evidence" value="ECO:0007669"/>
    <property type="project" value="UniProtKB-UniRule"/>
</dbReference>
<keyword evidence="1 3" id="KW-0547">Nucleotide-binding</keyword>
<dbReference type="SUPFAM" id="SSF52980">
    <property type="entry name" value="Restriction endonuclease-like"/>
    <property type="match status" value="1"/>
</dbReference>
<dbReference type="Proteomes" id="UP000034087">
    <property type="component" value="Unassembled WGS sequence"/>
</dbReference>
<protein>
    <submittedName>
        <fullName evidence="5">ATP-cone domain protein</fullName>
    </submittedName>
</protein>
<evidence type="ECO:0000256" key="1">
    <source>
        <dbReference type="ARBA" id="ARBA00022741"/>
    </source>
</evidence>